<dbReference type="Proteomes" id="UP000664122">
    <property type="component" value="Unassembled WGS sequence"/>
</dbReference>
<evidence type="ECO:0000313" key="2">
    <source>
        <dbReference type="Proteomes" id="UP000664122"/>
    </source>
</evidence>
<evidence type="ECO:0000313" key="1">
    <source>
        <dbReference type="EMBL" id="MBO0664177.1"/>
    </source>
</evidence>
<proteinExistence type="predicted"/>
<gene>
    <name evidence="1" type="ORF">J1C48_16480</name>
</gene>
<keyword evidence="2" id="KW-1185">Reference proteome</keyword>
<protein>
    <submittedName>
        <fullName evidence="1">Uncharacterized protein</fullName>
    </submittedName>
</protein>
<sequence length="159" mass="17589">MSTQNKFSDNERCGNVYVFVDSDSGRRIGFAGAFVYKKALAPSDYDRYRQWLAGLLVKGDGGDGVSVDVSPLGPVEDAKFSRARLRSALNGAKDPSGWMVWDIGLRNVGDQSLVLFDGVMAFTDPRYQTGLTPTEKASADKLSKIVTRWREESERLLTQ</sequence>
<organism evidence="1 2">
    <name type="scientific">Jiella flava</name>
    <dbReference type="NCBI Taxonomy" id="2816857"/>
    <lineage>
        <taxon>Bacteria</taxon>
        <taxon>Pseudomonadati</taxon>
        <taxon>Pseudomonadota</taxon>
        <taxon>Alphaproteobacteria</taxon>
        <taxon>Hyphomicrobiales</taxon>
        <taxon>Aurantimonadaceae</taxon>
        <taxon>Jiella</taxon>
    </lineage>
</organism>
<accession>A0A939JXK6</accession>
<reference evidence="1" key="1">
    <citation type="submission" date="2021-03" db="EMBL/GenBank/DDBJ databases">
        <title>Whole genome sequence of Jiella sp. CQZ9-1.</title>
        <authorList>
            <person name="Tuo L."/>
        </authorList>
    </citation>
    <scope>NUCLEOTIDE SEQUENCE</scope>
    <source>
        <strain evidence="1">CQZ9-1</strain>
    </source>
</reference>
<dbReference type="EMBL" id="JAFMPP010000017">
    <property type="protein sequence ID" value="MBO0664177.1"/>
    <property type="molecule type" value="Genomic_DNA"/>
</dbReference>
<dbReference type="RefSeq" id="WP_207259098.1">
    <property type="nucleotide sequence ID" value="NZ_JAFMPP010000017.1"/>
</dbReference>
<dbReference type="AlphaFoldDB" id="A0A939JXK6"/>
<comment type="caution">
    <text evidence="1">The sequence shown here is derived from an EMBL/GenBank/DDBJ whole genome shotgun (WGS) entry which is preliminary data.</text>
</comment>
<name>A0A939JXK6_9HYPH</name>